<keyword evidence="3 8" id="KW-0489">Methyltransferase</keyword>
<dbReference type="PANTHER" id="PTHR47816">
    <property type="entry name" value="RIBOSOMAL RNA SMALL SUBUNIT METHYLTRANSFERASE C"/>
    <property type="match status" value="1"/>
</dbReference>
<dbReference type="Proteomes" id="UP001198034">
    <property type="component" value="Unassembled WGS sequence"/>
</dbReference>
<evidence type="ECO:0000256" key="4">
    <source>
        <dbReference type="ARBA" id="ARBA00022679"/>
    </source>
</evidence>
<evidence type="ECO:0000256" key="3">
    <source>
        <dbReference type="ARBA" id="ARBA00022603"/>
    </source>
</evidence>
<dbReference type="PIRSF" id="PIRSF037565">
    <property type="entry name" value="RRNA_m2G_Mtase_RsmD_prd"/>
    <property type="match status" value="1"/>
</dbReference>
<dbReference type="InterPro" id="IPR007848">
    <property type="entry name" value="Small_mtfrase_dom"/>
</dbReference>
<dbReference type="InterPro" id="IPR002052">
    <property type="entry name" value="DNA_methylase_N6_adenine_CS"/>
</dbReference>
<keyword evidence="9" id="KW-1185">Reference proteome</keyword>
<protein>
    <submittedName>
        <fullName evidence="8">Methyltransferase</fullName>
    </submittedName>
</protein>
<evidence type="ECO:0000256" key="1">
    <source>
        <dbReference type="ARBA" id="ARBA00022490"/>
    </source>
</evidence>
<dbReference type="Pfam" id="PF26049">
    <property type="entry name" value="RLMG_N"/>
    <property type="match status" value="1"/>
</dbReference>
<evidence type="ECO:0000313" key="8">
    <source>
        <dbReference type="EMBL" id="MCB5195003.1"/>
    </source>
</evidence>
<evidence type="ECO:0000259" key="7">
    <source>
        <dbReference type="Pfam" id="PF26049"/>
    </source>
</evidence>
<keyword evidence="1" id="KW-0963">Cytoplasm</keyword>
<keyword evidence="2" id="KW-0698">rRNA processing</keyword>
<keyword evidence="4" id="KW-0808">Transferase</keyword>
<feature type="domain" description="RlmG N-terminal" evidence="7">
    <location>
        <begin position="11"/>
        <end position="165"/>
    </location>
</feature>
<dbReference type="CDD" id="cd02440">
    <property type="entry name" value="AdoMet_MTases"/>
    <property type="match status" value="1"/>
</dbReference>
<reference evidence="8 9" key="1">
    <citation type="submission" date="2021-10" db="EMBL/GenBank/DDBJ databases">
        <authorList>
            <person name="Chen M."/>
        </authorList>
    </citation>
    <scope>NUCLEOTIDE SEQUENCE [LARGE SCALE GENOMIC DNA]</scope>
    <source>
        <strain evidence="8 9">H3-26</strain>
    </source>
</reference>
<organism evidence="8 9">
    <name type="scientific">Deefgea salmonis</name>
    <dbReference type="NCBI Taxonomy" id="2875502"/>
    <lineage>
        <taxon>Bacteria</taxon>
        <taxon>Pseudomonadati</taxon>
        <taxon>Pseudomonadota</taxon>
        <taxon>Betaproteobacteria</taxon>
        <taxon>Neisseriales</taxon>
        <taxon>Chitinibacteraceae</taxon>
        <taxon>Deefgea</taxon>
    </lineage>
</organism>
<dbReference type="Gene3D" id="3.40.50.150">
    <property type="entry name" value="Vaccinia Virus protein VP39"/>
    <property type="match status" value="2"/>
</dbReference>
<keyword evidence="5" id="KW-0949">S-adenosyl-L-methionine</keyword>
<evidence type="ECO:0000313" key="9">
    <source>
        <dbReference type="Proteomes" id="UP001198034"/>
    </source>
</evidence>
<dbReference type="PROSITE" id="PS00092">
    <property type="entry name" value="N6_MTASE"/>
    <property type="match status" value="1"/>
</dbReference>
<dbReference type="InterPro" id="IPR058679">
    <property type="entry name" value="RlmG_N"/>
</dbReference>
<name>A0ABS8BH16_9NEIS</name>
<gene>
    <name evidence="8" type="ORF">LG219_01700</name>
</gene>
<dbReference type="SUPFAM" id="SSF53335">
    <property type="entry name" value="S-adenosyl-L-methionine-dependent methyltransferases"/>
    <property type="match status" value="1"/>
</dbReference>
<feature type="domain" description="Methyltransferase small" evidence="6">
    <location>
        <begin position="190"/>
        <end position="357"/>
    </location>
</feature>
<dbReference type="InterPro" id="IPR029063">
    <property type="entry name" value="SAM-dependent_MTases_sf"/>
</dbReference>
<comment type="caution">
    <text evidence="8">The sequence shown here is derived from an EMBL/GenBank/DDBJ whole genome shotgun (WGS) entry which is preliminary data.</text>
</comment>
<evidence type="ECO:0000256" key="2">
    <source>
        <dbReference type="ARBA" id="ARBA00022552"/>
    </source>
</evidence>
<accession>A0ABS8BH16</accession>
<dbReference type="RefSeq" id="WP_226762818.1">
    <property type="nucleotide sequence ID" value="NZ_JAJAWG010000001.1"/>
</dbReference>
<dbReference type="InterPro" id="IPR017237">
    <property type="entry name" value="RLMG"/>
</dbReference>
<proteinExistence type="predicted"/>
<evidence type="ECO:0000259" key="6">
    <source>
        <dbReference type="Pfam" id="PF05175"/>
    </source>
</evidence>
<dbReference type="GO" id="GO:0032259">
    <property type="term" value="P:methylation"/>
    <property type="evidence" value="ECO:0007669"/>
    <property type="project" value="UniProtKB-KW"/>
</dbReference>
<evidence type="ECO:0000256" key="5">
    <source>
        <dbReference type="ARBA" id="ARBA00022691"/>
    </source>
</evidence>
<dbReference type="InterPro" id="IPR046977">
    <property type="entry name" value="RsmC/RlmG"/>
</dbReference>
<dbReference type="EMBL" id="JAJAWG010000001">
    <property type="protein sequence ID" value="MCB5195003.1"/>
    <property type="molecule type" value="Genomic_DNA"/>
</dbReference>
<dbReference type="Pfam" id="PF05175">
    <property type="entry name" value="MTS"/>
    <property type="match status" value="1"/>
</dbReference>
<dbReference type="GO" id="GO:0008168">
    <property type="term" value="F:methyltransferase activity"/>
    <property type="evidence" value="ECO:0007669"/>
    <property type="project" value="UniProtKB-KW"/>
</dbReference>
<dbReference type="PANTHER" id="PTHR47816:SF5">
    <property type="entry name" value="RIBOSOMAL RNA LARGE SUBUNIT METHYLTRANSFERASE G"/>
    <property type="match status" value="1"/>
</dbReference>
<sequence>MSTDLLSFASFDALNLQRYPAKHAKDLQAWDAADSYLAGFLEKDAALVLLNDGFGALHAMAIQCGVAAVFHINDSWCSRHAIEHNTRADWIDYVDQSVTCAMVKLPKSLSMLEAQLLQLANGLVAPITIYFSGMQKHVSNGHLALIKKYCDDVEYLPTVRKARMYRACLRPSKEKLLPYSQQVSELGLVLQNVAGVFAEQKIDIGSRFFIEHFSQLPSVKTVADVGCGNGLLSLAYHRRHPDAALYLYDESKAAIESARLSFERNCPQAVVQIVHGDGLANVTQSFDLILINPPFHQQNTITTDIAVSMFTQAKRCMHADTELWVVANRHLDYQADLKKQFRRVSVMAQNAKFVILKVMR</sequence>